<name>A0A8H5AYW6_9AGAR</name>
<sequence>MAYDDANSTSGGLERATGDCGAQEWLRVLTPIALHYSSSKAQPLDLTQKACSAPTERTSAAGYDNAHMDNHSRRGQDGTWTPIDQAATLDLRLTTCD</sequence>
<proteinExistence type="predicted"/>
<accession>A0A8H5AYW6</accession>
<dbReference type="Proteomes" id="UP000541558">
    <property type="component" value="Unassembled WGS sequence"/>
</dbReference>
<reference evidence="2 3" key="1">
    <citation type="journal article" date="2020" name="ISME J.">
        <title>Uncovering the hidden diversity of litter-decomposition mechanisms in mushroom-forming fungi.</title>
        <authorList>
            <person name="Floudas D."/>
            <person name="Bentzer J."/>
            <person name="Ahren D."/>
            <person name="Johansson T."/>
            <person name="Persson P."/>
            <person name="Tunlid A."/>
        </authorList>
    </citation>
    <scope>NUCLEOTIDE SEQUENCE [LARGE SCALE GENOMIC DNA]</scope>
    <source>
        <strain evidence="2 3">CBS 175.51</strain>
    </source>
</reference>
<dbReference type="EMBL" id="JAACJK010000224">
    <property type="protein sequence ID" value="KAF5313485.1"/>
    <property type="molecule type" value="Genomic_DNA"/>
</dbReference>
<comment type="caution">
    <text evidence="2">The sequence shown here is derived from an EMBL/GenBank/DDBJ whole genome shotgun (WGS) entry which is preliminary data.</text>
</comment>
<evidence type="ECO:0000313" key="2">
    <source>
        <dbReference type="EMBL" id="KAF5313485.1"/>
    </source>
</evidence>
<protein>
    <submittedName>
        <fullName evidence="2">Uncharacterized protein</fullName>
    </submittedName>
</protein>
<organism evidence="2 3">
    <name type="scientific">Ephemerocybe angulata</name>
    <dbReference type="NCBI Taxonomy" id="980116"/>
    <lineage>
        <taxon>Eukaryota</taxon>
        <taxon>Fungi</taxon>
        <taxon>Dikarya</taxon>
        <taxon>Basidiomycota</taxon>
        <taxon>Agaricomycotina</taxon>
        <taxon>Agaricomycetes</taxon>
        <taxon>Agaricomycetidae</taxon>
        <taxon>Agaricales</taxon>
        <taxon>Agaricineae</taxon>
        <taxon>Psathyrellaceae</taxon>
        <taxon>Ephemerocybe</taxon>
    </lineage>
</organism>
<gene>
    <name evidence="2" type="ORF">D9611_008588</name>
</gene>
<feature type="region of interest" description="Disordered" evidence="1">
    <location>
        <begin position="45"/>
        <end position="80"/>
    </location>
</feature>
<keyword evidence="3" id="KW-1185">Reference proteome</keyword>
<evidence type="ECO:0000256" key="1">
    <source>
        <dbReference type="SAM" id="MobiDB-lite"/>
    </source>
</evidence>
<dbReference type="AlphaFoldDB" id="A0A8H5AYW6"/>
<evidence type="ECO:0000313" key="3">
    <source>
        <dbReference type="Proteomes" id="UP000541558"/>
    </source>
</evidence>
<feature type="compositionally biased region" description="Basic and acidic residues" evidence="1">
    <location>
        <begin position="66"/>
        <end position="76"/>
    </location>
</feature>